<dbReference type="InterPro" id="IPR016024">
    <property type="entry name" value="ARM-type_fold"/>
</dbReference>
<dbReference type="InterPro" id="IPR039795">
    <property type="entry name" value="LTN1/Rkr1"/>
</dbReference>
<sequence>MSYQKRRVQALQELTTLCQEKDSESVKTVLPFWPRIYSKISMDQDRRVREACQQSHEHLCMKVHRDLAPHLRSLIGAWVLAQCDPYAPASSVAKAAFNAAFPPAKQPAAIAFCKQQIFSMMYENVLTHTPQTLSDPKCTEPEDIESKFLRVVASSLSSLNLLLHSIAVKHADFVEENFSSLLSEGKFWKYAKHSSFPIASAFYSLISSICQLSLPLSVKFADKICPAVLHNLDNSDPVVVAALWECALNALKAIPDCWLRVNPRKGVLPKLWQVMRKGGNGSAAIIHPHFLPLLSLIPTEVKGEGHAFYAEFFGNLKKGLFADGVCRSPREMNAIVKAFVECLKFTFSSAKEDENLRDFLINEVSSFLCVYDD</sequence>
<proteinExistence type="inferred from homology"/>
<reference evidence="4" key="3">
    <citation type="submission" date="2015-06" db="UniProtKB">
        <authorList>
            <consortium name="EnsemblMetazoa"/>
        </authorList>
    </citation>
    <scope>IDENTIFICATION</scope>
</reference>
<evidence type="ECO:0000313" key="4">
    <source>
        <dbReference type="EnsemblMetazoa" id="CapteP134741"/>
    </source>
</evidence>
<dbReference type="OrthoDB" id="6108at2759"/>
<dbReference type="Proteomes" id="UP000014760">
    <property type="component" value="Unassembled WGS sequence"/>
</dbReference>
<dbReference type="SUPFAM" id="SSF48371">
    <property type="entry name" value="ARM repeat"/>
    <property type="match status" value="1"/>
</dbReference>
<dbReference type="STRING" id="283909.R7TN44"/>
<dbReference type="OMA" id="CWEDINI"/>
<evidence type="ECO:0000313" key="3">
    <source>
        <dbReference type="EMBL" id="ELT92500.1"/>
    </source>
</evidence>
<keyword evidence="1" id="KW-0479">Metal-binding</keyword>
<dbReference type="GO" id="GO:0005829">
    <property type="term" value="C:cytosol"/>
    <property type="evidence" value="ECO:0007669"/>
    <property type="project" value="UniProtKB-UniRule"/>
</dbReference>
<keyword evidence="1" id="KW-0863">Zinc-finger</keyword>
<evidence type="ECO:0000256" key="1">
    <source>
        <dbReference type="RuleBase" id="RU367090"/>
    </source>
</evidence>
<keyword evidence="1" id="KW-0808">Transferase</keyword>
<keyword evidence="5" id="KW-1185">Reference proteome</keyword>
<dbReference type="InterPro" id="IPR054476">
    <property type="entry name" value="Ltn1_N"/>
</dbReference>
<dbReference type="EMBL" id="AMQN01013280">
    <property type="status" value="NOT_ANNOTATED_CDS"/>
    <property type="molecule type" value="Genomic_DNA"/>
</dbReference>
<dbReference type="GO" id="GO:0061630">
    <property type="term" value="F:ubiquitin protein ligase activity"/>
    <property type="evidence" value="ECO:0007669"/>
    <property type="project" value="UniProtKB-UniRule"/>
</dbReference>
<dbReference type="GO" id="GO:0016567">
    <property type="term" value="P:protein ubiquitination"/>
    <property type="evidence" value="ECO:0007669"/>
    <property type="project" value="UniProtKB-UniPathway"/>
</dbReference>
<dbReference type="EMBL" id="KB310096">
    <property type="protein sequence ID" value="ELT92500.1"/>
    <property type="molecule type" value="Genomic_DNA"/>
</dbReference>
<dbReference type="EnsemblMetazoa" id="CapteT134741">
    <property type="protein sequence ID" value="CapteP134741"/>
    <property type="gene ID" value="CapteG134741"/>
</dbReference>
<dbReference type="HOGENOM" id="CLU_046510_0_0_1"/>
<gene>
    <name evidence="3" type="ORF">CAPTEDRAFT_134741</name>
</gene>
<protein>
    <recommendedName>
        <fullName evidence="1">E3 ubiquitin-protein ligase listerin</fullName>
        <ecNumber evidence="1">2.3.2.27</ecNumber>
    </recommendedName>
    <alternativeName>
        <fullName evidence="1">RING-type E3 ubiquitin transferase listerin</fullName>
    </alternativeName>
</protein>
<dbReference type="EC" id="2.3.2.27" evidence="1"/>
<dbReference type="Gene3D" id="1.25.10.10">
    <property type="entry name" value="Leucine-rich Repeat Variant"/>
    <property type="match status" value="1"/>
</dbReference>
<dbReference type="Pfam" id="PF22958">
    <property type="entry name" value="Ltn1_1st"/>
    <property type="match status" value="1"/>
</dbReference>
<dbReference type="UniPathway" id="UPA00143"/>
<dbReference type="GO" id="GO:1990116">
    <property type="term" value="P:ribosome-associated ubiquitin-dependent protein catabolic process"/>
    <property type="evidence" value="ECO:0007669"/>
    <property type="project" value="UniProtKB-UniRule"/>
</dbReference>
<keyword evidence="1" id="KW-0833">Ubl conjugation pathway</keyword>
<comment type="similarity">
    <text evidence="1">Belongs to the LTN1 family.</text>
</comment>
<dbReference type="GO" id="GO:0008270">
    <property type="term" value="F:zinc ion binding"/>
    <property type="evidence" value="ECO:0007669"/>
    <property type="project" value="UniProtKB-KW"/>
</dbReference>
<keyword evidence="1" id="KW-0862">Zinc</keyword>
<accession>R7TN44</accession>
<feature type="domain" description="E3 ubiquitin-protein ligase listerin N-terminal" evidence="2">
    <location>
        <begin position="7"/>
        <end position="296"/>
    </location>
</feature>
<comment type="pathway">
    <text evidence="1">Protein modification; protein ubiquitination.</text>
</comment>
<dbReference type="GO" id="GO:0072344">
    <property type="term" value="P:rescue of stalled ribosome"/>
    <property type="evidence" value="ECO:0007669"/>
    <property type="project" value="UniProtKB-UniRule"/>
</dbReference>
<organism evidence="3">
    <name type="scientific">Capitella teleta</name>
    <name type="common">Polychaete worm</name>
    <dbReference type="NCBI Taxonomy" id="283909"/>
    <lineage>
        <taxon>Eukaryota</taxon>
        <taxon>Metazoa</taxon>
        <taxon>Spiralia</taxon>
        <taxon>Lophotrochozoa</taxon>
        <taxon>Annelida</taxon>
        <taxon>Polychaeta</taxon>
        <taxon>Sedentaria</taxon>
        <taxon>Scolecida</taxon>
        <taxon>Capitellidae</taxon>
        <taxon>Capitella</taxon>
    </lineage>
</organism>
<dbReference type="GO" id="GO:1990112">
    <property type="term" value="C:RQC complex"/>
    <property type="evidence" value="ECO:0007669"/>
    <property type="project" value="UniProtKB-UniRule"/>
</dbReference>
<name>R7TN44_CAPTE</name>
<dbReference type="PANTHER" id="PTHR12389">
    <property type="entry name" value="ZINC FINGER PROTEIN 294"/>
    <property type="match status" value="1"/>
</dbReference>
<evidence type="ECO:0000313" key="5">
    <source>
        <dbReference type="Proteomes" id="UP000014760"/>
    </source>
</evidence>
<dbReference type="AlphaFoldDB" id="R7TN44"/>
<dbReference type="PANTHER" id="PTHR12389:SF0">
    <property type="entry name" value="E3 UBIQUITIN-PROTEIN LIGASE LISTERIN"/>
    <property type="match status" value="1"/>
</dbReference>
<reference evidence="3 5" key="2">
    <citation type="journal article" date="2013" name="Nature">
        <title>Insights into bilaterian evolution from three spiralian genomes.</title>
        <authorList>
            <person name="Simakov O."/>
            <person name="Marletaz F."/>
            <person name="Cho S.J."/>
            <person name="Edsinger-Gonzales E."/>
            <person name="Havlak P."/>
            <person name="Hellsten U."/>
            <person name="Kuo D.H."/>
            <person name="Larsson T."/>
            <person name="Lv J."/>
            <person name="Arendt D."/>
            <person name="Savage R."/>
            <person name="Osoegawa K."/>
            <person name="de Jong P."/>
            <person name="Grimwood J."/>
            <person name="Chapman J.A."/>
            <person name="Shapiro H."/>
            <person name="Aerts A."/>
            <person name="Otillar R.P."/>
            <person name="Terry A.Y."/>
            <person name="Boore J.L."/>
            <person name="Grigoriev I.V."/>
            <person name="Lindberg D.R."/>
            <person name="Seaver E.C."/>
            <person name="Weisblat D.A."/>
            <person name="Putnam N.H."/>
            <person name="Rokhsar D.S."/>
        </authorList>
    </citation>
    <scope>NUCLEOTIDE SEQUENCE</scope>
    <source>
        <strain evidence="3 5">I ESC-2004</strain>
    </source>
</reference>
<dbReference type="InterPro" id="IPR011989">
    <property type="entry name" value="ARM-like"/>
</dbReference>
<comment type="subunit">
    <text evidence="1">Component of the ribosome quality control complex (RQC).</text>
</comment>
<reference evidence="5" key="1">
    <citation type="submission" date="2012-12" db="EMBL/GenBank/DDBJ databases">
        <authorList>
            <person name="Hellsten U."/>
            <person name="Grimwood J."/>
            <person name="Chapman J.A."/>
            <person name="Shapiro H."/>
            <person name="Aerts A."/>
            <person name="Otillar R.P."/>
            <person name="Terry A.Y."/>
            <person name="Boore J.L."/>
            <person name="Simakov O."/>
            <person name="Marletaz F."/>
            <person name="Cho S.-J."/>
            <person name="Edsinger-Gonzales E."/>
            <person name="Havlak P."/>
            <person name="Kuo D.-H."/>
            <person name="Larsson T."/>
            <person name="Lv J."/>
            <person name="Arendt D."/>
            <person name="Savage R."/>
            <person name="Osoegawa K."/>
            <person name="de Jong P."/>
            <person name="Lindberg D.R."/>
            <person name="Seaver E.C."/>
            <person name="Weisblat D.A."/>
            <person name="Putnam N.H."/>
            <person name="Grigoriev I.V."/>
            <person name="Rokhsar D.S."/>
        </authorList>
    </citation>
    <scope>NUCLEOTIDE SEQUENCE</scope>
    <source>
        <strain evidence="5">I ESC-2004</strain>
    </source>
</reference>
<comment type="function">
    <text evidence="1">E3 ubiquitin-protein ligase. Component of the ribosome quality control complex (RQC), a ribosome-associated complex that mediates ubiquitination and extraction of incompletely synthesized nascent chains for proteasomal degradation.</text>
</comment>
<comment type="catalytic activity">
    <reaction evidence="1">
        <text>S-ubiquitinyl-[E2 ubiquitin-conjugating enzyme]-L-cysteine + [acceptor protein]-L-lysine = [E2 ubiquitin-conjugating enzyme]-L-cysteine + N(6)-ubiquitinyl-[acceptor protein]-L-lysine.</text>
        <dbReference type="EC" id="2.3.2.27"/>
    </reaction>
</comment>
<evidence type="ECO:0000259" key="2">
    <source>
        <dbReference type="Pfam" id="PF22958"/>
    </source>
</evidence>
<dbReference type="GO" id="GO:0043023">
    <property type="term" value="F:ribosomal large subunit binding"/>
    <property type="evidence" value="ECO:0007669"/>
    <property type="project" value="TreeGrafter"/>
</dbReference>